<sequence length="40" mass="4690">MAPQKPQLTFLFYKTGVEDMIPRPCIPNHEKFEQENLKGN</sequence>
<proteinExistence type="predicted"/>
<protein>
    <submittedName>
        <fullName evidence="1">Uncharacterized protein</fullName>
    </submittedName>
</protein>
<evidence type="ECO:0000313" key="1">
    <source>
        <dbReference type="EMBL" id="JAH72794.1"/>
    </source>
</evidence>
<organism evidence="1">
    <name type="scientific">Anguilla anguilla</name>
    <name type="common">European freshwater eel</name>
    <name type="synonym">Muraena anguilla</name>
    <dbReference type="NCBI Taxonomy" id="7936"/>
    <lineage>
        <taxon>Eukaryota</taxon>
        <taxon>Metazoa</taxon>
        <taxon>Chordata</taxon>
        <taxon>Craniata</taxon>
        <taxon>Vertebrata</taxon>
        <taxon>Euteleostomi</taxon>
        <taxon>Actinopterygii</taxon>
        <taxon>Neopterygii</taxon>
        <taxon>Teleostei</taxon>
        <taxon>Anguilliformes</taxon>
        <taxon>Anguillidae</taxon>
        <taxon>Anguilla</taxon>
    </lineage>
</organism>
<reference evidence="1" key="2">
    <citation type="journal article" date="2015" name="Fish Shellfish Immunol.">
        <title>Early steps in the European eel (Anguilla anguilla)-Vibrio vulnificus interaction in the gills: Role of the RtxA13 toxin.</title>
        <authorList>
            <person name="Callol A."/>
            <person name="Pajuelo D."/>
            <person name="Ebbesson L."/>
            <person name="Teles M."/>
            <person name="MacKenzie S."/>
            <person name="Amaro C."/>
        </authorList>
    </citation>
    <scope>NUCLEOTIDE SEQUENCE</scope>
</reference>
<dbReference type="AlphaFoldDB" id="A0A0E9V3W1"/>
<accession>A0A0E9V3W1</accession>
<reference evidence="1" key="1">
    <citation type="submission" date="2014-11" db="EMBL/GenBank/DDBJ databases">
        <authorList>
            <person name="Amaro Gonzalez C."/>
        </authorList>
    </citation>
    <scope>NUCLEOTIDE SEQUENCE</scope>
</reference>
<dbReference type="EMBL" id="GBXM01035783">
    <property type="protein sequence ID" value="JAH72794.1"/>
    <property type="molecule type" value="Transcribed_RNA"/>
</dbReference>
<name>A0A0E9V3W1_ANGAN</name>